<evidence type="ECO:0000256" key="17">
    <source>
        <dbReference type="ARBA" id="ARBA00030800"/>
    </source>
</evidence>
<feature type="transmembrane region" description="Helical" evidence="18">
    <location>
        <begin position="74"/>
        <end position="93"/>
    </location>
</feature>
<keyword evidence="11 20" id="KW-0418">Kinase</keyword>
<keyword evidence="18" id="KW-1133">Transmembrane helix</keyword>
<dbReference type="OrthoDB" id="227596at2"/>
<dbReference type="PANTHER" id="PTHR24421">
    <property type="entry name" value="NITRATE/NITRITE SENSOR PROTEIN NARX-RELATED"/>
    <property type="match status" value="1"/>
</dbReference>
<keyword evidence="9" id="KW-0808">Transferase</keyword>
<evidence type="ECO:0000256" key="6">
    <source>
        <dbReference type="ARBA" id="ARBA00022485"/>
    </source>
</evidence>
<dbReference type="GO" id="GO:0046983">
    <property type="term" value="F:protein dimerization activity"/>
    <property type="evidence" value="ECO:0007669"/>
    <property type="project" value="InterPro"/>
</dbReference>
<evidence type="ECO:0000256" key="3">
    <source>
        <dbReference type="ARBA" id="ARBA00004496"/>
    </source>
</evidence>
<keyword evidence="12" id="KW-0067">ATP-binding</keyword>
<reference evidence="21" key="1">
    <citation type="submission" date="2016-10" db="EMBL/GenBank/DDBJ databases">
        <authorList>
            <person name="Varghese N."/>
            <person name="Submissions S."/>
        </authorList>
    </citation>
    <scope>NUCLEOTIDE SEQUENCE [LARGE SCALE GENOMIC DNA]</scope>
    <source>
        <strain evidence="21">CGMCC 4.3516</strain>
    </source>
</reference>
<evidence type="ECO:0000256" key="12">
    <source>
        <dbReference type="ARBA" id="ARBA00022840"/>
    </source>
</evidence>
<feature type="domain" description="Histidine kinase/HSP90-like ATPase" evidence="19">
    <location>
        <begin position="302"/>
        <end position="392"/>
    </location>
</feature>
<keyword evidence="13" id="KW-0408">Iron</keyword>
<evidence type="ECO:0000259" key="19">
    <source>
        <dbReference type="SMART" id="SM00387"/>
    </source>
</evidence>
<dbReference type="InterPro" id="IPR036890">
    <property type="entry name" value="HATPase_C_sf"/>
</dbReference>
<dbReference type="Proteomes" id="UP000198949">
    <property type="component" value="Unassembled WGS sequence"/>
</dbReference>
<evidence type="ECO:0000313" key="20">
    <source>
        <dbReference type="EMBL" id="SDE32104.1"/>
    </source>
</evidence>
<evidence type="ECO:0000313" key="21">
    <source>
        <dbReference type="Proteomes" id="UP000198949"/>
    </source>
</evidence>
<dbReference type="EMBL" id="FNAD01000018">
    <property type="protein sequence ID" value="SDE32104.1"/>
    <property type="molecule type" value="Genomic_DNA"/>
</dbReference>
<dbReference type="GO" id="GO:0000155">
    <property type="term" value="F:phosphorelay sensor kinase activity"/>
    <property type="evidence" value="ECO:0007669"/>
    <property type="project" value="InterPro"/>
</dbReference>
<dbReference type="InterPro" id="IPR011712">
    <property type="entry name" value="Sig_transdc_His_kin_sub3_dim/P"/>
</dbReference>
<keyword evidence="6" id="KW-0004">4Fe-4S</keyword>
<dbReference type="AlphaFoldDB" id="A0A1G7BYE1"/>
<keyword evidence="18" id="KW-0472">Membrane</keyword>
<dbReference type="PRINTS" id="PR00344">
    <property type="entry name" value="BCTRLSENSOR"/>
</dbReference>
<keyword evidence="15" id="KW-0479">Metal-binding</keyword>
<dbReference type="InterPro" id="IPR050482">
    <property type="entry name" value="Sensor_HK_TwoCompSys"/>
</dbReference>
<keyword evidence="18" id="KW-0812">Transmembrane</keyword>
<dbReference type="Gene3D" id="1.20.5.1930">
    <property type="match status" value="1"/>
</dbReference>
<keyword evidence="21" id="KW-1185">Reference proteome</keyword>
<evidence type="ECO:0000256" key="4">
    <source>
        <dbReference type="ARBA" id="ARBA00012438"/>
    </source>
</evidence>
<dbReference type="SUPFAM" id="SSF55874">
    <property type="entry name" value="ATPase domain of HSP90 chaperone/DNA topoisomerase II/histidine kinase"/>
    <property type="match status" value="1"/>
</dbReference>
<dbReference type="RefSeq" id="WP_091039891.1">
    <property type="nucleotide sequence ID" value="NZ_FNAD01000018.1"/>
</dbReference>
<protein>
    <recommendedName>
        <fullName evidence="5">Oxygen sensor histidine kinase NreB</fullName>
        <ecNumber evidence="4">2.7.13.3</ecNumber>
    </recommendedName>
    <alternativeName>
        <fullName evidence="17">Nitrogen regulation protein B</fullName>
    </alternativeName>
</protein>
<comment type="function">
    <text evidence="16">Member of the two-component regulatory system NreB/NreC involved in the control of dissimilatory nitrate/nitrite reduction in response to oxygen. NreB functions as a direct oxygen sensor histidine kinase which is autophosphorylated, in the absence of oxygen, probably at the conserved histidine residue, and transfers its phosphate group probably to a conserved aspartate residue of NreC. NreB/NreC activates the expression of the nitrate (narGHJI) and nitrite (nir) reductase operons, as well as the putative nitrate transporter gene narT.</text>
</comment>
<feature type="transmembrane region" description="Helical" evidence="18">
    <location>
        <begin position="151"/>
        <end position="169"/>
    </location>
</feature>
<comment type="cofactor">
    <cofactor evidence="2">
        <name>[4Fe-4S] cluster</name>
        <dbReference type="ChEBI" id="CHEBI:49883"/>
    </cofactor>
</comment>
<evidence type="ECO:0000256" key="2">
    <source>
        <dbReference type="ARBA" id="ARBA00001966"/>
    </source>
</evidence>
<evidence type="ECO:0000256" key="16">
    <source>
        <dbReference type="ARBA" id="ARBA00024827"/>
    </source>
</evidence>
<feature type="transmembrane region" description="Helical" evidence="18">
    <location>
        <begin position="105"/>
        <end position="131"/>
    </location>
</feature>
<evidence type="ECO:0000256" key="5">
    <source>
        <dbReference type="ARBA" id="ARBA00017322"/>
    </source>
</evidence>
<accession>A0A1G7BYE1</accession>
<evidence type="ECO:0000256" key="7">
    <source>
        <dbReference type="ARBA" id="ARBA00022490"/>
    </source>
</evidence>
<feature type="transmembrane region" description="Helical" evidence="18">
    <location>
        <begin position="20"/>
        <end position="38"/>
    </location>
</feature>
<evidence type="ECO:0000256" key="1">
    <source>
        <dbReference type="ARBA" id="ARBA00000085"/>
    </source>
</evidence>
<gene>
    <name evidence="20" type="ORF">SAMN05216270_11848</name>
</gene>
<evidence type="ECO:0000256" key="10">
    <source>
        <dbReference type="ARBA" id="ARBA00022741"/>
    </source>
</evidence>
<keyword evidence="15" id="KW-0411">Iron-sulfur</keyword>
<keyword evidence="8" id="KW-0597">Phosphoprotein</keyword>
<dbReference type="PANTHER" id="PTHR24421:SF10">
    <property type="entry name" value="NITRATE_NITRITE SENSOR PROTEIN NARQ"/>
    <property type="match status" value="1"/>
</dbReference>
<dbReference type="GO" id="GO:0005524">
    <property type="term" value="F:ATP binding"/>
    <property type="evidence" value="ECO:0007669"/>
    <property type="project" value="UniProtKB-KW"/>
</dbReference>
<evidence type="ECO:0000256" key="9">
    <source>
        <dbReference type="ARBA" id="ARBA00022679"/>
    </source>
</evidence>
<dbReference type="Gene3D" id="3.30.565.10">
    <property type="entry name" value="Histidine kinase-like ATPase, C-terminal domain"/>
    <property type="match status" value="1"/>
</dbReference>
<organism evidence="20 21">
    <name type="scientific">Glycomyces harbinensis</name>
    <dbReference type="NCBI Taxonomy" id="58114"/>
    <lineage>
        <taxon>Bacteria</taxon>
        <taxon>Bacillati</taxon>
        <taxon>Actinomycetota</taxon>
        <taxon>Actinomycetes</taxon>
        <taxon>Glycomycetales</taxon>
        <taxon>Glycomycetaceae</taxon>
        <taxon>Glycomyces</taxon>
    </lineage>
</organism>
<evidence type="ECO:0000256" key="11">
    <source>
        <dbReference type="ARBA" id="ARBA00022777"/>
    </source>
</evidence>
<dbReference type="GO" id="GO:0051539">
    <property type="term" value="F:4 iron, 4 sulfur cluster binding"/>
    <property type="evidence" value="ECO:0007669"/>
    <property type="project" value="UniProtKB-KW"/>
</dbReference>
<comment type="catalytic activity">
    <reaction evidence="1">
        <text>ATP + protein L-histidine = ADP + protein N-phospho-L-histidine.</text>
        <dbReference type="EC" id="2.7.13.3"/>
    </reaction>
</comment>
<dbReference type="SMART" id="SM00387">
    <property type="entry name" value="HATPase_c"/>
    <property type="match status" value="1"/>
</dbReference>
<evidence type="ECO:0000256" key="18">
    <source>
        <dbReference type="SAM" id="Phobius"/>
    </source>
</evidence>
<dbReference type="GO" id="GO:0005737">
    <property type="term" value="C:cytoplasm"/>
    <property type="evidence" value="ECO:0007669"/>
    <property type="project" value="UniProtKB-SubCell"/>
</dbReference>
<name>A0A1G7BYE1_9ACTN</name>
<proteinExistence type="predicted"/>
<dbReference type="EC" id="2.7.13.3" evidence="4"/>
<dbReference type="InterPro" id="IPR003594">
    <property type="entry name" value="HATPase_dom"/>
</dbReference>
<evidence type="ECO:0000256" key="8">
    <source>
        <dbReference type="ARBA" id="ARBA00022553"/>
    </source>
</evidence>
<sequence length="394" mass="41576">MPLPSPLRLPDGLPATPVPWVSPALYAVVAIAGGYAGLRGLGETQPLPFIAGLAALVALDWAERRRWPAGTPVAPGLVLLAVRAGLFLIVAGADGSGLSRVLFLLLPFGIYFVLGPVASATAAVLCLGGLVAAFQTAAPGWHERVEAVADVLMFTVGLVLAVAMASVAVEEQRQRSRLEASHARLRVYADQVAELSAAAERGRLARDIHDGLGHHLTAISVLLEKAEAFRERDGNIAVAAIADARHSARLALEEVRASVRTIRIDAEPFHLAAALKELARRSGERPVVVFDGEGDERRFDREALTALYRAAQEGVTNARRHSGASKVEILLRCDDDRAQLTVTDDGRGFADGAEGLGLTGMRERLDLVGGAVVVDTGRGAGTQLTATVPFRALS</sequence>
<comment type="subcellular location">
    <subcellularLocation>
        <location evidence="3">Cytoplasm</location>
    </subcellularLocation>
</comment>
<dbReference type="GO" id="GO:0016020">
    <property type="term" value="C:membrane"/>
    <property type="evidence" value="ECO:0007669"/>
    <property type="project" value="InterPro"/>
</dbReference>
<keyword evidence="10" id="KW-0547">Nucleotide-binding</keyword>
<keyword evidence="7" id="KW-0963">Cytoplasm</keyword>
<dbReference type="Pfam" id="PF02518">
    <property type="entry name" value="HATPase_c"/>
    <property type="match status" value="1"/>
</dbReference>
<dbReference type="STRING" id="58114.SAMN05216270_11848"/>
<evidence type="ECO:0000256" key="14">
    <source>
        <dbReference type="ARBA" id="ARBA00023012"/>
    </source>
</evidence>
<keyword evidence="14" id="KW-0902">Two-component regulatory system</keyword>
<dbReference type="Pfam" id="PF07730">
    <property type="entry name" value="HisKA_3"/>
    <property type="match status" value="1"/>
</dbReference>
<dbReference type="CDD" id="cd16917">
    <property type="entry name" value="HATPase_UhpB-NarQ-NarX-like"/>
    <property type="match status" value="1"/>
</dbReference>
<dbReference type="InterPro" id="IPR004358">
    <property type="entry name" value="Sig_transdc_His_kin-like_C"/>
</dbReference>
<evidence type="ECO:0000256" key="13">
    <source>
        <dbReference type="ARBA" id="ARBA00023004"/>
    </source>
</evidence>
<evidence type="ECO:0000256" key="15">
    <source>
        <dbReference type="ARBA" id="ARBA00023014"/>
    </source>
</evidence>